<name>A0AA39LAB8_SARSR</name>
<dbReference type="PANTHER" id="PTHR32385">
    <property type="entry name" value="MANNOSYL PHOSPHORYLINOSITOL CERAMIDE SYNTHASE"/>
    <property type="match status" value="1"/>
</dbReference>
<evidence type="ECO:0000256" key="3">
    <source>
        <dbReference type="SAM" id="Phobius"/>
    </source>
</evidence>
<dbReference type="GO" id="GO:0051999">
    <property type="term" value="P:mannosyl-inositol phosphorylceramide biosynthetic process"/>
    <property type="evidence" value="ECO:0007669"/>
    <property type="project" value="TreeGrafter"/>
</dbReference>
<accession>A0AA39LAB8</accession>
<dbReference type="InterPro" id="IPR029044">
    <property type="entry name" value="Nucleotide-diphossugar_trans"/>
</dbReference>
<dbReference type="InterPro" id="IPR051706">
    <property type="entry name" value="Glycosyltransferase_domain"/>
</dbReference>
<gene>
    <name evidence="4" type="ORF">NLU13_3471</name>
</gene>
<comment type="caution">
    <text evidence="4">The sequence shown here is derived from an EMBL/GenBank/DDBJ whole genome shotgun (WGS) entry which is preliminary data.</text>
</comment>
<dbReference type="EMBL" id="JAPDFR010000002">
    <property type="protein sequence ID" value="KAK0389898.1"/>
    <property type="molecule type" value="Genomic_DNA"/>
</dbReference>
<keyword evidence="2" id="KW-0808">Transferase</keyword>
<dbReference type="Gene3D" id="3.90.550.20">
    <property type="match status" value="1"/>
</dbReference>
<organism evidence="4 5">
    <name type="scientific">Sarocladium strictum</name>
    <name type="common">Black bundle disease fungus</name>
    <name type="synonym">Acremonium strictum</name>
    <dbReference type="NCBI Taxonomy" id="5046"/>
    <lineage>
        <taxon>Eukaryota</taxon>
        <taxon>Fungi</taxon>
        <taxon>Dikarya</taxon>
        <taxon>Ascomycota</taxon>
        <taxon>Pezizomycotina</taxon>
        <taxon>Sordariomycetes</taxon>
        <taxon>Hypocreomycetidae</taxon>
        <taxon>Hypocreales</taxon>
        <taxon>Sarocladiaceae</taxon>
        <taxon>Sarocladium</taxon>
    </lineage>
</organism>
<dbReference type="Pfam" id="PF04488">
    <property type="entry name" value="Gly_transf_sug"/>
    <property type="match status" value="1"/>
</dbReference>
<keyword evidence="5" id="KW-1185">Reference proteome</keyword>
<feature type="transmembrane region" description="Helical" evidence="3">
    <location>
        <begin position="323"/>
        <end position="340"/>
    </location>
</feature>
<evidence type="ECO:0000313" key="4">
    <source>
        <dbReference type="EMBL" id="KAK0389898.1"/>
    </source>
</evidence>
<protein>
    <submittedName>
        <fullName evidence="4">Uncharacterized protein</fullName>
    </submittedName>
</protein>
<evidence type="ECO:0000313" key="5">
    <source>
        <dbReference type="Proteomes" id="UP001175261"/>
    </source>
</evidence>
<evidence type="ECO:0000256" key="1">
    <source>
        <dbReference type="ARBA" id="ARBA00009003"/>
    </source>
</evidence>
<dbReference type="GO" id="GO:0000030">
    <property type="term" value="F:mannosyltransferase activity"/>
    <property type="evidence" value="ECO:0007669"/>
    <property type="project" value="TreeGrafter"/>
</dbReference>
<dbReference type="SUPFAM" id="SSF53448">
    <property type="entry name" value="Nucleotide-diphospho-sugar transferases"/>
    <property type="match status" value="1"/>
</dbReference>
<dbReference type="PANTHER" id="PTHR32385:SF15">
    <property type="entry name" value="INOSITOL PHOSPHOCERAMIDE MANNOSYLTRANSFERASE 1"/>
    <property type="match status" value="1"/>
</dbReference>
<dbReference type="Proteomes" id="UP001175261">
    <property type="component" value="Unassembled WGS sequence"/>
</dbReference>
<reference evidence="4" key="1">
    <citation type="submission" date="2022-10" db="EMBL/GenBank/DDBJ databases">
        <title>Determination and structural analysis of whole genome sequence of Sarocladium strictum F4-1.</title>
        <authorList>
            <person name="Hu L."/>
            <person name="Jiang Y."/>
        </authorList>
    </citation>
    <scope>NUCLEOTIDE SEQUENCE</scope>
    <source>
        <strain evidence="4">F4-1</strain>
    </source>
</reference>
<dbReference type="GO" id="GO:0016020">
    <property type="term" value="C:membrane"/>
    <property type="evidence" value="ECO:0007669"/>
    <property type="project" value="GOC"/>
</dbReference>
<keyword evidence="3" id="KW-1133">Transmembrane helix</keyword>
<comment type="similarity">
    <text evidence="1">Belongs to the glycosyltransferase 32 family.</text>
</comment>
<dbReference type="InterPro" id="IPR007577">
    <property type="entry name" value="GlycoTrfase_DXD_sugar-bd_CS"/>
</dbReference>
<keyword evidence="3" id="KW-0812">Transmembrane</keyword>
<evidence type="ECO:0000256" key="2">
    <source>
        <dbReference type="ARBA" id="ARBA00022679"/>
    </source>
</evidence>
<keyword evidence="3" id="KW-0472">Membrane</keyword>
<proteinExistence type="inferred from homology"/>
<feature type="transmembrane region" description="Helical" evidence="3">
    <location>
        <begin position="40"/>
        <end position="57"/>
    </location>
</feature>
<dbReference type="AlphaFoldDB" id="A0AA39LAB8"/>
<sequence length="352" mass="40344">MCAVRKVFPSSVLSFSHASFHPPNMKSYVRFQHRLHASPSLIYLIFFIAVATIWTFWEPLRRSWTLAAFEVIWSHNADDFVLSKLHDDFDVTMASYEQTQTSAAPYEDKVPAILHHILLGNQNASTWKTEWTEARKSCLDLHPGWEAKLWTDDNAEEFVAKEFPDQLSVWKGYKYPVERVDSLRYMVLYHYGGAILDMDLRCTRALGPLRRFEFVAPEAFPRGLSIGFMMSAKGTKFMRDLVLNLSVYNKQWLGLPYATVMFSTGCHYASTIHAYQTERSELKILPGPLHSLNGRVQTPLFQHLGSSSWHSYDAKLLPKLSCYGRGLLAFGLLVAAVALVRRRIGLRKRITM</sequence>